<feature type="compositionally biased region" description="Low complexity" evidence="1">
    <location>
        <begin position="503"/>
        <end position="516"/>
    </location>
</feature>
<feature type="compositionally biased region" description="Acidic residues" evidence="1">
    <location>
        <begin position="517"/>
        <end position="526"/>
    </location>
</feature>
<feature type="compositionally biased region" description="Low complexity" evidence="1">
    <location>
        <begin position="397"/>
        <end position="412"/>
    </location>
</feature>
<gene>
    <name evidence="4" type="ORF">HGM15179_018203</name>
</gene>
<accession>A0A8K1FZF4</accession>
<dbReference type="InterPro" id="IPR013783">
    <property type="entry name" value="Ig-like_fold"/>
</dbReference>
<dbReference type="PANTHER" id="PTHR20859:SF84">
    <property type="entry name" value="INTERFERON ALPHA_BETA RECEPTOR 2"/>
    <property type="match status" value="1"/>
</dbReference>
<protein>
    <recommendedName>
        <fullName evidence="6">Interferon alpha/beta receptor 2</fullName>
    </recommendedName>
</protein>
<feature type="region of interest" description="Disordered" evidence="1">
    <location>
        <begin position="496"/>
        <end position="535"/>
    </location>
</feature>
<dbReference type="OrthoDB" id="8947665at2759"/>
<reference evidence="4" key="1">
    <citation type="submission" date="2019-04" db="EMBL/GenBank/DDBJ databases">
        <title>Genome assembly of Zosterops borbonicus 15179.</title>
        <authorList>
            <person name="Leroy T."/>
            <person name="Anselmetti Y."/>
            <person name="Tilak M.-K."/>
            <person name="Nabholz B."/>
        </authorList>
    </citation>
    <scope>NUCLEOTIDE SEQUENCE</scope>
    <source>
        <strain evidence="4">HGM_15179</strain>
        <tissue evidence="4">Muscle</tissue>
    </source>
</reference>
<dbReference type="EMBL" id="SWJQ01001211">
    <property type="protein sequence ID" value="TRZ08906.1"/>
    <property type="molecule type" value="Genomic_DNA"/>
</dbReference>
<feature type="domain" description="Interferon/interleukin receptor" evidence="3">
    <location>
        <begin position="168"/>
        <end position="272"/>
    </location>
</feature>
<dbReference type="InterPro" id="IPR036116">
    <property type="entry name" value="FN3_sf"/>
</dbReference>
<evidence type="ECO:0000256" key="1">
    <source>
        <dbReference type="SAM" id="MobiDB-lite"/>
    </source>
</evidence>
<dbReference type="AlphaFoldDB" id="A0A8K1FZF4"/>
<dbReference type="GO" id="GO:0042018">
    <property type="term" value="F:interleukin-22 receptor activity"/>
    <property type="evidence" value="ECO:0007669"/>
    <property type="project" value="TreeGrafter"/>
</dbReference>
<keyword evidence="5" id="KW-1185">Reference proteome</keyword>
<dbReference type="Gene3D" id="2.60.40.10">
    <property type="entry name" value="Immunoglobulins"/>
    <property type="match status" value="2"/>
</dbReference>
<feature type="compositionally biased region" description="Polar residues" evidence="1">
    <location>
        <begin position="387"/>
        <end position="396"/>
    </location>
</feature>
<evidence type="ECO:0000313" key="5">
    <source>
        <dbReference type="Proteomes" id="UP000796761"/>
    </source>
</evidence>
<dbReference type="SUPFAM" id="SSF49265">
    <property type="entry name" value="Fibronectin type III"/>
    <property type="match status" value="2"/>
</dbReference>
<organism evidence="4 5">
    <name type="scientific">Zosterops borbonicus</name>
    <dbReference type="NCBI Taxonomy" id="364589"/>
    <lineage>
        <taxon>Eukaryota</taxon>
        <taxon>Metazoa</taxon>
        <taxon>Chordata</taxon>
        <taxon>Craniata</taxon>
        <taxon>Vertebrata</taxon>
        <taxon>Euteleostomi</taxon>
        <taxon>Archelosauria</taxon>
        <taxon>Archosauria</taxon>
        <taxon>Dinosauria</taxon>
        <taxon>Saurischia</taxon>
        <taxon>Theropoda</taxon>
        <taxon>Coelurosauria</taxon>
        <taxon>Aves</taxon>
        <taxon>Neognathae</taxon>
        <taxon>Neoaves</taxon>
        <taxon>Telluraves</taxon>
        <taxon>Australaves</taxon>
        <taxon>Passeriformes</taxon>
        <taxon>Sylvioidea</taxon>
        <taxon>Zosteropidae</taxon>
        <taxon>Zosterops</taxon>
    </lineage>
</organism>
<name>A0A8K1FZF4_9PASS</name>
<comment type="caution">
    <text evidence="4">The sequence shown here is derived from an EMBL/GenBank/DDBJ whole genome shotgun (WGS) entry which is preliminary data.</text>
</comment>
<feature type="region of interest" description="Disordered" evidence="1">
    <location>
        <begin position="350"/>
        <end position="441"/>
    </location>
</feature>
<dbReference type="Proteomes" id="UP000796761">
    <property type="component" value="Unassembled WGS sequence"/>
</dbReference>
<evidence type="ECO:0000259" key="3">
    <source>
        <dbReference type="Pfam" id="PF09294"/>
    </source>
</evidence>
<proteinExistence type="predicted"/>
<dbReference type="InterPro" id="IPR050650">
    <property type="entry name" value="Type-II_Cytokine-TF_Rcpt"/>
</dbReference>
<dbReference type="InterPro" id="IPR003961">
    <property type="entry name" value="FN3_dom"/>
</dbReference>
<evidence type="ECO:0000313" key="4">
    <source>
        <dbReference type="EMBL" id="TRZ08906.1"/>
    </source>
</evidence>
<feature type="domain" description="Fibronectin type-III" evidence="2">
    <location>
        <begin position="54"/>
        <end position="152"/>
    </location>
</feature>
<dbReference type="Pfam" id="PF09294">
    <property type="entry name" value="Interfer-bind"/>
    <property type="match status" value="1"/>
</dbReference>
<dbReference type="PANTHER" id="PTHR20859">
    <property type="entry name" value="INTERFERON/INTERLEUKIN RECEPTOR"/>
    <property type="match status" value="1"/>
</dbReference>
<sequence length="535" mass="58189">MASVGGAYGKGRGLTEGAWPNEQRQDVSFASRGVCLLIPMGALMDVPMPLSQLVYLTFLSTAVCSLPERTLPGLPYNLHMESQNFQHVLSWQAEGDPAVPPSYNVLYRNRRSQSWLSAQQCSGTAQLSCELTEEFKDTFTVYALLVQSVAGAQLLNSSVLYFDPFSQTYLGPPEVNITSCQNCINVTIKLPTTHFRKRGKLQSLIDIYEELNYDITLKSQDGEHKRPRQTTTKEVFSTVIEELYPSRNYCVSVAVSASLNKHFIPSPWKCATADSEARQGYHEAAVAGALCVSAVIAVVLKCAHSAGFILQKFSLPQTLACIKRLAYSPWESESEEVACVEIIPTEVKSKARRGRGSTSSDSDSSDNDSSDPSDHDYRRRGALGRSSVPQGSLGQYSVSSSCDNSSSQPGDSPNAEPQQLQQHPEGEEDSSELLSPFSEGSCNSQGSSECFTINLQSVLLGSLEQDGAAAAPPAQGDGGDWHCAHALEAKLLEDTSVQEAPCSSDFQEWQNSSSSSEESDSLDSDTELMTGYMRR</sequence>
<dbReference type="InterPro" id="IPR015373">
    <property type="entry name" value="Interferon/interleukin_rcp_dom"/>
</dbReference>
<evidence type="ECO:0000259" key="2">
    <source>
        <dbReference type="Pfam" id="PF01108"/>
    </source>
</evidence>
<dbReference type="Pfam" id="PF01108">
    <property type="entry name" value="Tissue_fac"/>
    <property type="match status" value="1"/>
</dbReference>
<evidence type="ECO:0008006" key="6">
    <source>
        <dbReference type="Google" id="ProtNLM"/>
    </source>
</evidence>
<dbReference type="GO" id="GO:0005886">
    <property type="term" value="C:plasma membrane"/>
    <property type="evidence" value="ECO:0007669"/>
    <property type="project" value="TreeGrafter"/>
</dbReference>